<dbReference type="GO" id="GO:0005525">
    <property type="term" value="F:GTP binding"/>
    <property type="evidence" value="ECO:0007669"/>
    <property type="project" value="UniProtKB-KW"/>
</dbReference>
<dbReference type="InterPro" id="IPR025877">
    <property type="entry name" value="MobA-like_NTP_Trfase"/>
</dbReference>
<dbReference type="GO" id="GO:0016779">
    <property type="term" value="F:nucleotidyltransferase activity"/>
    <property type="evidence" value="ECO:0007669"/>
    <property type="project" value="UniProtKB-ARBA"/>
</dbReference>
<dbReference type="EMBL" id="UGHZ01000001">
    <property type="protein sequence ID" value="STP08720.1"/>
    <property type="molecule type" value="Genomic_DNA"/>
</dbReference>
<dbReference type="Proteomes" id="UP000255335">
    <property type="component" value="Unassembled WGS sequence"/>
</dbReference>
<name>A0A377JLQ4_9HELI</name>
<evidence type="ECO:0000256" key="2">
    <source>
        <dbReference type="ARBA" id="ARBA00022679"/>
    </source>
</evidence>
<proteinExistence type="predicted"/>
<dbReference type="PANTHER" id="PTHR19136">
    <property type="entry name" value="MOLYBDENUM COFACTOR GUANYLYLTRANSFERASE"/>
    <property type="match status" value="1"/>
</dbReference>
<feature type="domain" description="MobA-like NTP transferase" evidence="8">
    <location>
        <begin position="8"/>
        <end position="157"/>
    </location>
</feature>
<keyword evidence="4" id="KW-0547">Nucleotide-binding</keyword>
<evidence type="ECO:0000313" key="10">
    <source>
        <dbReference type="Proteomes" id="UP000255335"/>
    </source>
</evidence>
<protein>
    <submittedName>
        <fullName evidence="9">Molybdopterin-guanine dinucleotide biosynthesis protein</fullName>
    </submittedName>
</protein>
<evidence type="ECO:0000256" key="6">
    <source>
        <dbReference type="ARBA" id="ARBA00023134"/>
    </source>
</evidence>
<accession>A0A377JLQ4</accession>
<evidence type="ECO:0000256" key="1">
    <source>
        <dbReference type="ARBA" id="ARBA00022490"/>
    </source>
</evidence>
<gene>
    <name evidence="9" type="primary">mobA</name>
    <name evidence="9" type="ORF">NCTC12221_00133</name>
</gene>
<keyword evidence="1" id="KW-0963">Cytoplasm</keyword>
<evidence type="ECO:0000256" key="5">
    <source>
        <dbReference type="ARBA" id="ARBA00022842"/>
    </source>
</evidence>
<dbReference type="RefSeq" id="WP_104742853.1">
    <property type="nucleotide sequence ID" value="NZ_AP025204.1"/>
</dbReference>
<dbReference type="Gene3D" id="3.90.550.10">
    <property type="entry name" value="Spore Coat Polysaccharide Biosynthesis Protein SpsA, Chain A"/>
    <property type="match status" value="1"/>
</dbReference>
<evidence type="ECO:0000259" key="8">
    <source>
        <dbReference type="Pfam" id="PF12804"/>
    </source>
</evidence>
<keyword evidence="2" id="KW-0808">Transferase</keyword>
<dbReference type="Pfam" id="PF12804">
    <property type="entry name" value="NTP_transf_3"/>
    <property type="match status" value="1"/>
</dbReference>
<dbReference type="InterPro" id="IPR029044">
    <property type="entry name" value="Nucleotide-diphossugar_trans"/>
</dbReference>
<organism evidence="9 10">
    <name type="scientific">Helicobacter cinaedi</name>
    <dbReference type="NCBI Taxonomy" id="213"/>
    <lineage>
        <taxon>Bacteria</taxon>
        <taxon>Pseudomonadati</taxon>
        <taxon>Campylobacterota</taxon>
        <taxon>Epsilonproteobacteria</taxon>
        <taxon>Campylobacterales</taxon>
        <taxon>Helicobacteraceae</taxon>
        <taxon>Helicobacter</taxon>
    </lineage>
</organism>
<keyword evidence="5" id="KW-0460">Magnesium</keyword>
<evidence type="ECO:0000313" key="9">
    <source>
        <dbReference type="EMBL" id="STP08720.1"/>
    </source>
</evidence>
<dbReference type="AlphaFoldDB" id="A0A377JLQ4"/>
<evidence type="ECO:0000256" key="3">
    <source>
        <dbReference type="ARBA" id="ARBA00022723"/>
    </source>
</evidence>
<evidence type="ECO:0000256" key="7">
    <source>
        <dbReference type="ARBA" id="ARBA00023150"/>
    </source>
</evidence>
<keyword evidence="7" id="KW-0501">Molybdenum cofactor biosynthesis</keyword>
<dbReference type="SUPFAM" id="SSF53448">
    <property type="entry name" value="Nucleotide-diphospho-sugar transferases"/>
    <property type="match status" value="1"/>
</dbReference>
<dbReference type="CDD" id="cd02503">
    <property type="entry name" value="MobA"/>
    <property type="match status" value="1"/>
</dbReference>
<evidence type="ECO:0000256" key="4">
    <source>
        <dbReference type="ARBA" id="ARBA00022741"/>
    </source>
</evidence>
<keyword evidence="6" id="KW-0342">GTP-binding</keyword>
<reference evidence="9 10" key="1">
    <citation type="submission" date="2018-06" db="EMBL/GenBank/DDBJ databases">
        <authorList>
            <consortium name="Pathogen Informatics"/>
            <person name="Doyle S."/>
        </authorList>
    </citation>
    <scope>NUCLEOTIDE SEQUENCE [LARGE SCALE GENOMIC DNA]</scope>
    <source>
        <strain evidence="9 10">NCTC12221</strain>
    </source>
</reference>
<sequence>MQKITTPCVILAGGKSSRLGQDKTQIHFGGYPLSQWLVMRFENMCENLYVSAKQRDKFNFHAEFLIEKSPIYAPLVGMINAFTLLDSKEIIFLSVDTPFISQETLLALDSKDSPIVYAQSEFKAHYLISKWQRSTLDSLLWAYKSKSYALHRIVESHLHEIVPISEEEGLNINTMQDYENALLRLDKLNELKG</sequence>
<dbReference type="GO" id="GO:1902758">
    <property type="term" value="P:bis(molybdopterin guanine dinucleotide)molybdenum biosynthetic process"/>
    <property type="evidence" value="ECO:0007669"/>
    <property type="project" value="TreeGrafter"/>
</dbReference>
<keyword evidence="3" id="KW-0479">Metal-binding</keyword>
<dbReference type="GO" id="GO:0046872">
    <property type="term" value="F:metal ion binding"/>
    <property type="evidence" value="ECO:0007669"/>
    <property type="project" value="UniProtKB-KW"/>
</dbReference>
<dbReference type="NCBIfam" id="NF001837">
    <property type="entry name" value="PRK00560.1"/>
    <property type="match status" value="1"/>
</dbReference>
<dbReference type="PANTHER" id="PTHR19136:SF81">
    <property type="entry name" value="MOLYBDENUM COFACTOR GUANYLYLTRANSFERASE"/>
    <property type="match status" value="1"/>
</dbReference>
<dbReference type="InterPro" id="IPR013482">
    <property type="entry name" value="Molybde_CF_guanTrfase"/>
</dbReference>